<dbReference type="AlphaFoldDB" id="Q14QF7"/>
<name>Q14QF7_SPICI</name>
<dbReference type="EMBL" id="AM285302">
    <property type="protein sequence ID" value="CAK98272.1"/>
    <property type="molecule type" value="Genomic_DNA"/>
</dbReference>
<reference evidence="1" key="1">
    <citation type="journal article" date="2010" name="Appl. Environ. Microbiol.">
        <title>Partial chromosome sequence of Spiroplasma citri reveals extensive viral invasion and important gene decay.</title>
        <authorList>
            <person name="Carle P."/>
            <person name="Saillard C."/>
            <person name="Carrere N."/>
            <person name="Carrere S."/>
            <person name="Duret S."/>
            <person name="Eveillard S."/>
            <person name="Gaurivaud P."/>
            <person name="Gourgues G."/>
            <person name="Gouzy J."/>
            <person name="Salar P."/>
            <person name="Verdin E."/>
            <person name="Breton M."/>
            <person name="Blanchard A."/>
            <person name="Laigret F."/>
            <person name="Bove J.M."/>
            <person name="Renaudin J."/>
            <person name="Foissac X."/>
        </authorList>
    </citation>
    <scope>NUCLEOTIDE SEQUENCE</scope>
    <source>
        <strain evidence="1">GII3-3X</strain>
    </source>
</reference>
<organism evidence="1">
    <name type="scientific">Spiroplasma citri</name>
    <dbReference type="NCBI Taxonomy" id="2133"/>
    <lineage>
        <taxon>Bacteria</taxon>
        <taxon>Bacillati</taxon>
        <taxon>Mycoplasmatota</taxon>
        <taxon>Mollicutes</taxon>
        <taxon>Entomoplasmatales</taxon>
        <taxon>Spiroplasmataceae</taxon>
        <taxon>Spiroplasma</taxon>
    </lineage>
</organism>
<evidence type="ECO:0000313" key="1">
    <source>
        <dbReference type="EMBL" id="CAK98272.1"/>
    </source>
</evidence>
<sequence>MVNLSVTNNKFYNANTKALELEQNGMTIKLNYLHGNETTFKPVDKYWAQLQVNSGFTENIFKLMLAIGNHSPTEVIKSLEYLMENIHQFWSTYKQNFLAGQVLYTFTQIKTALVYSAFPETLGTPMF</sequence>
<protein>
    <submittedName>
        <fullName evidence="1">Uncharacterized protein</fullName>
    </submittedName>
</protein>
<proteinExistence type="predicted"/>
<gene>
    <name evidence="1" type="ORF">SPICI01B_025</name>
</gene>
<accession>Q14QF7</accession>